<dbReference type="OrthoDB" id="7629477at2"/>
<feature type="transmembrane region" description="Helical" evidence="1">
    <location>
        <begin position="109"/>
        <end position="131"/>
    </location>
</feature>
<dbReference type="AlphaFoldDB" id="A0A640VQC3"/>
<dbReference type="EMBL" id="BLIV01000004">
    <property type="protein sequence ID" value="GFE50618.1"/>
    <property type="molecule type" value="Genomic_DNA"/>
</dbReference>
<evidence type="ECO:0000313" key="3">
    <source>
        <dbReference type="Proteomes" id="UP000436522"/>
    </source>
</evidence>
<evidence type="ECO:0008006" key="4">
    <source>
        <dbReference type="Google" id="ProtNLM"/>
    </source>
</evidence>
<accession>A0A640VQC3</accession>
<sequence length="179" mass="19840">MSDLPWTRLWSMRLAFGVLVCLILFFHLLPLETAPQRWVGPDLLLAFACAWSLRRPEYVPTLALAGLFLLADLLLQRPPGLWAMAALLGCESLKSRARSLRDTGFASEWLRVCIVVTAVTTLYRAGLIVTLVDLPPFGLTVFEAVMTMVTYPLVALTTHGLMRVRKSTPGDLDNASARL</sequence>
<feature type="transmembrane region" description="Helical" evidence="1">
    <location>
        <begin position="137"/>
        <end position="156"/>
    </location>
</feature>
<keyword evidence="3" id="KW-1185">Reference proteome</keyword>
<protein>
    <recommendedName>
        <fullName evidence="4">Rod shape-determining protein MreD</fullName>
    </recommendedName>
</protein>
<keyword evidence="1" id="KW-0472">Membrane</keyword>
<keyword evidence="1" id="KW-0812">Transmembrane</keyword>
<organism evidence="2 3">
    <name type="scientific">Roseobacter cerasinus</name>
    <dbReference type="NCBI Taxonomy" id="2602289"/>
    <lineage>
        <taxon>Bacteria</taxon>
        <taxon>Pseudomonadati</taxon>
        <taxon>Pseudomonadota</taxon>
        <taxon>Alphaproteobacteria</taxon>
        <taxon>Rhodobacterales</taxon>
        <taxon>Roseobacteraceae</taxon>
        <taxon>Roseobacter</taxon>
    </lineage>
</organism>
<evidence type="ECO:0000256" key="1">
    <source>
        <dbReference type="SAM" id="Phobius"/>
    </source>
</evidence>
<name>A0A640VQC3_9RHOB</name>
<evidence type="ECO:0000313" key="2">
    <source>
        <dbReference type="EMBL" id="GFE50618.1"/>
    </source>
</evidence>
<proteinExistence type="predicted"/>
<dbReference type="RefSeq" id="WP_159977548.1">
    <property type="nucleotide sequence ID" value="NZ_BLIV01000004.1"/>
</dbReference>
<keyword evidence="1" id="KW-1133">Transmembrane helix</keyword>
<comment type="caution">
    <text evidence="2">The sequence shown here is derived from an EMBL/GenBank/DDBJ whole genome shotgun (WGS) entry which is preliminary data.</text>
</comment>
<gene>
    <name evidence="2" type="ORF">So717_23710</name>
</gene>
<dbReference type="Proteomes" id="UP000436522">
    <property type="component" value="Unassembled WGS sequence"/>
</dbReference>
<reference evidence="2 3" key="1">
    <citation type="submission" date="2019-12" db="EMBL/GenBank/DDBJ databases">
        <title>Roseobacter cerasinus sp. nov., isolated from seawater around aquaculture.</title>
        <authorList>
            <person name="Muramatsu S."/>
            <person name="Takabe Y."/>
            <person name="Mori K."/>
            <person name="Takaichi S."/>
            <person name="Hanada S."/>
        </authorList>
    </citation>
    <scope>NUCLEOTIDE SEQUENCE [LARGE SCALE GENOMIC DNA]</scope>
    <source>
        <strain evidence="2 3">AI77</strain>
    </source>
</reference>